<gene>
    <name evidence="1" type="ORF">KSF_076450</name>
</gene>
<sequence length="178" mass="19925">MPARHPSGRKWRFTREPYFLVAELSYEQIRGFLPRWYGISIPLGKGTASASAVRTQQLIDELLAATQKNEAVRHLAGTPLLLTLMAIMLQNGTRLPERRVELYQAVTKTLLESRNEIKSLPRLYEDEAIQRLGKLAFTMQGVGNNLAHRAKVEACSSYGYPCSAAERARQDRPGGAGR</sequence>
<organism evidence="1 2">
    <name type="scientific">Reticulibacter mediterranei</name>
    <dbReference type="NCBI Taxonomy" id="2778369"/>
    <lineage>
        <taxon>Bacteria</taxon>
        <taxon>Bacillati</taxon>
        <taxon>Chloroflexota</taxon>
        <taxon>Ktedonobacteria</taxon>
        <taxon>Ktedonobacterales</taxon>
        <taxon>Reticulibacteraceae</taxon>
        <taxon>Reticulibacter</taxon>
    </lineage>
</organism>
<dbReference type="EMBL" id="BNJK01000001">
    <property type="protein sequence ID" value="GHO97597.1"/>
    <property type="molecule type" value="Genomic_DNA"/>
</dbReference>
<proteinExistence type="predicted"/>
<name>A0A8J3N3Z1_9CHLR</name>
<keyword evidence="2" id="KW-1185">Reference proteome</keyword>
<dbReference type="Proteomes" id="UP000597444">
    <property type="component" value="Unassembled WGS sequence"/>
</dbReference>
<accession>A0A8J3N3Z1</accession>
<evidence type="ECO:0000313" key="1">
    <source>
        <dbReference type="EMBL" id="GHO97597.1"/>
    </source>
</evidence>
<comment type="caution">
    <text evidence="1">The sequence shown here is derived from an EMBL/GenBank/DDBJ whole genome shotgun (WGS) entry which is preliminary data.</text>
</comment>
<reference evidence="1" key="1">
    <citation type="submission" date="2020-10" db="EMBL/GenBank/DDBJ databases">
        <title>Taxonomic study of unclassified bacteria belonging to the class Ktedonobacteria.</title>
        <authorList>
            <person name="Yabe S."/>
            <person name="Wang C.M."/>
            <person name="Zheng Y."/>
            <person name="Sakai Y."/>
            <person name="Cavaletti L."/>
            <person name="Monciardini P."/>
            <person name="Donadio S."/>
        </authorList>
    </citation>
    <scope>NUCLEOTIDE SEQUENCE</scope>
    <source>
        <strain evidence="1">ID150040</strain>
    </source>
</reference>
<dbReference type="AlphaFoldDB" id="A0A8J3N3Z1"/>
<dbReference type="RefSeq" id="WP_220208127.1">
    <property type="nucleotide sequence ID" value="NZ_BNJK01000001.1"/>
</dbReference>
<protein>
    <submittedName>
        <fullName evidence="1">Uncharacterized protein</fullName>
    </submittedName>
</protein>
<evidence type="ECO:0000313" key="2">
    <source>
        <dbReference type="Proteomes" id="UP000597444"/>
    </source>
</evidence>